<dbReference type="EMBL" id="CP120678">
    <property type="protein sequence ID" value="WIW71156.1"/>
    <property type="molecule type" value="Genomic_DNA"/>
</dbReference>
<feature type="transmembrane region" description="Helical" evidence="1">
    <location>
        <begin position="101"/>
        <end position="128"/>
    </location>
</feature>
<dbReference type="NCBIfam" id="TIGR04518">
    <property type="entry name" value="ECF_S_folT_fam"/>
    <property type="match status" value="1"/>
</dbReference>
<keyword evidence="1" id="KW-0472">Membrane</keyword>
<dbReference type="KEGG" id="sgbi:P3F81_02165"/>
<feature type="transmembrane region" description="Helical" evidence="1">
    <location>
        <begin position="9"/>
        <end position="33"/>
    </location>
</feature>
<name>A0A9Y2AJE6_9FIRM</name>
<dbReference type="AlphaFoldDB" id="A0A9Y2AJE6"/>
<dbReference type="InterPro" id="IPR009825">
    <property type="entry name" value="ECF_substrate-spec-like"/>
</dbReference>
<feature type="transmembrane region" description="Helical" evidence="1">
    <location>
        <begin position="140"/>
        <end position="158"/>
    </location>
</feature>
<keyword evidence="1" id="KW-0812">Transmembrane</keyword>
<dbReference type="Proteomes" id="UP001243623">
    <property type="component" value="Chromosome"/>
</dbReference>
<dbReference type="Gene3D" id="1.10.1760.20">
    <property type="match status" value="1"/>
</dbReference>
<organism evidence="2 3">
    <name type="scientific">Selenobaculum gibii</name>
    <dbReference type="NCBI Taxonomy" id="3054208"/>
    <lineage>
        <taxon>Bacteria</taxon>
        <taxon>Bacillati</taxon>
        <taxon>Bacillota</taxon>
        <taxon>Negativicutes</taxon>
        <taxon>Selenomonadales</taxon>
        <taxon>Selenomonadaceae</taxon>
        <taxon>Selenobaculum</taxon>
    </lineage>
</organism>
<accession>A0A9Y2AJE6</accession>
<evidence type="ECO:0000313" key="2">
    <source>
        <dbReference type="EMBL" id="WIW71156.1"/>
    </source>
</evidence>
<gene>
    <name evidence="2" type="ORF">P3F81_02165</name>
</gene>
<dbReference type="Pfam" id="PF07155">
    <property type="entry name" value="ECF-ribofla_trS"/>
    <property type="match status" value="1"/>
</dbReference>
<dbReference type="GO" id="GO:0016020">
    <property type="term" value="C:membrane"/>
    <property type="evidence" value="ECO:0007669"/>
    <property type="project" value="InterPro"/>
</dbReference>
<keyword evidence="1" id="KW-1133">Transmembrane helix</keyword>
<evidence type="ECO:0000313" key="3">
    <source>
        <dbReference type="Proteomes" id="UP001243623"/>
    </source>
</evidence>
<evidence type="ECO:0000256" key="1">
    <source>
        <dbReference type="SAM" id="Phobius"/>
    </source>
</evidence>
<feature type="transmembrane region" description="Helical" evidence="1">
    <location>
        <begin position="78"/>
        <end position="95"/>
    </location>
</feature>
<dbReference type="RefSeq" id="WP_147666760.1">
    <property type="nucleotide sequence ID" value="NZ_CP120678.1"/>
</dbReference>
<protein>
    <submittedName>
        <fullName evidence="2">Folate family ECF transporter S component</fullName>
    </submittedName>
</protein>
<keyword evidence="3" id="KW-1185">Reference proteome</keyword>
<proteinExistence type="predicted"/>
<sequence>MQKNKKTEVIVFAGVFIALTIIFTHVFAIQTIFMRVSFGFLPIALFAMKFGRWQGAVMAAIADVLGGVIFFPGLFFPGFTVSAFCTGWIFGHFFYEKKISFSHILITVTLITLFVDLGLNTVWLALLYNKAAATFFVSRLLKAIVFLPIEACLIHIMYKQVGHFTLFQRQV</sequence>
<reference evidence="2" key="1">
    <citation type="submission" date="2023-03" db="EMBL/GenBank/DDBJ databases">
        <title>Selenobaculum gbiensis gen. nov. sp. nov., a new bacterium isolated from the gut microbiota of IBD patient.</title>
        <authorList>
            <person name="Yeo S."/>
            <person name="Park H."/>
            <person name="Huh C.S."/>
        </authorList>
    </citation>
    <scope>NUCLEOTIDE SEQUENCE</scope>
    <source>
        <strain evidence="2">ICN-92133</strain>
    </source>
</reference>
<dbReference type="InterPro" id="IPR030949">
    <property type="entry name" value="ECF_S_folate_fam"/>
</dbReference>